<dbReference type="GO" id="GO:0005524">
    <property type="term" value="F:ATP binding"/>
    <property type="evidence" value="ECO:0007669"/>
    <property type="project" value="UniProtKB-KW"/>
</dbReference>
<gene>
    <name evidence="11" type="ORF">BIP78_0560</name>
</gene>
<dbReference type="Pfam" id="PF00271">
    <property type="entry name" value="Helicase_C"/>
    <property type="match status" value="1"/>
</dbReference>
<accession>A0A410FTH1</accession>
<dbReference type="Pfam" id="PF23234">
    <property type="entry name" value="WHD_4th_Lhr"/>
    <property type="match status" value="1"/>
</dbReference>
<dbReference type="InterPro" id="IPR011545">
    <property type="entry name" value="DEAD/DEAH_box_helicase_dom"/>
</dbReference>
<dbReference type="SMART" id="SM00487">
    <property type="entry name" value="DEXDc"/>
    <property type="match status" value="1"/>
</dbReference>
<keyword evidence="8" id="KW-0413">Isomerase</keyword>
<dbReference type="EMBL" id="CP034928">
    <property type="protein sequence ID" value="QAA76326.1"/>
    <property type="molecule type" value="Genomic_DNA"/>
</dbReference>
<evidence type="ECO:0000313" key="11">
    <source>
        <dbReference type="EMBL" id="QAA76326.1"/>
    </source>
</evidence>
<dbReference type="Pfam" id="PF19306">
    <property type="entry name" value="WHD_Lhr"/>
    <property type="match status" value="1"/>
</dbReference>
<evidence type="ECO:0000256" key="4">
    <source>
        <dbReference type="ARBA" id="ARBA00022806"/>
    </source>
</evidence>
<keyword evidence="5" id="KW-0067">ATP-binding</keyword>
<dbReference type="PROSITE" id="PS51192">
    <property type="entry name" value="HELICASE_ATP_BIND_1"/>
    <property type="match status" value="1"/>
</dbReference>
<evidence type="ECO:0000256" key="1">
    <source>
        <dbReference type="ARBA" id="ARBA00022741"/>
    </source>
</evidence>
<sequence>MREPTSEMPDPLARFSPAVARWFREALGEPTPAQALAWPVIADGAHTLVLAPTGSGKTLAAFLWTLDRLLTQPAEAVTPSVHTLYVSPLKALGYDIERNLHVPLAGIRATAHARGIALPEVRVGVRTGDTPPAERQRLVRRPPHILITTPESLHLILTSPRARETLRGVRTVIVDEVHAVVDNKRGAFLSVLLERLEALGARPVQRIGLSATMRPLDAMARFLGGFGDDEGAFREREVRVVDAGLRKELDLRVVAPTPDMASLPEDSIWPSIYARIHELILAHRSTIVFVNNRRTAERVAAEVNELAGHELVQVHHGSVSWERRRELEERLKRGELPALVATASLELGVDMGLVDLVVQVESPHGVARGLQRVGRAGHLYRAPSRGRLLPKTRGDLLEMAAVARAMRRAEIEPARIPKGCLDILAQQIVAVVAGGPIALDELVRILRRAYPFHDLDRSTFLSVLRMLAERGAGPWAVRPRLAWDRVHGVVQPLPGTRSLALTGGGAIPDTGQYGVYTEGGDRIGELDEEFVYEARTGEVVVLGTNRWRILDITHDRVVVAPGEGPAKVPFWKGEAYGRDVHLGARVGELAREIEARLADPDLAAWLEEECSLDPPAAMNLVQYVAGQWERGAVPTDRRAVIEGFPDEAGGMRLAVLTPYGRRFHLALRLAILARFREQEGIQPDSLHGDSGILFRLTQVPFSRAVALIRSVEPHEVERLVLGELANSPLFGLRFRENAGRALLLPRDRPGRRTPLWLRRLSARDLLDAARARPGFPIVTETYREILHDVLPLAEARDWLRGLTTGQIELALRQALAPSPFCSSLLWEFQAAYLYQWDEPKPGPVPTGLAEDDLLVLPGRDLAEWLDPGALERLQRDLGGAEQEARTGAEVLAHVQRVGDLGDEELSRIVSPAARAAAAELLATGSLARVAVPGSVPPERIVAGDDLPLYRAALAGDGEAQVAIVRRWAGTRALVTLSQLRDRYPFPAETIEDAVSGAPFVAVTWRGERAWTQRAALDRLRRLTLALRRARIPPRRPADLQAFLLGHQHRTPAARLRGPEGVAQVLRELRGIALPWAQWNEETLPARVEGYREGWVQDLLATGEYLWLGRPGPGKDIAVAFLRREDLPWLGKAYPPPAEAALPPAAERLRGALAKRGASFLVEVAGDVGIPAARCASLLWELARVGRVTHDGLAPLQAGPPPARPGKARVRQGGSGRWSLVPLPSGPLTDGERGSLVRLLLSRYGILSRGILALDGAAAPWSEVYPLLSRLEWRGELARGAFVDGLAGAQFAWAEVLPQLERGGEGYALVPASDPAVLYGAGAPFPVVSPSHPEWRLRRGPGAYLVLRGGAPILAVEGAGERLTPLGELAPDALRHALALLPALVAGPLRRLRVRTWNGASVLGSPIERILNDLGFQRSPSALVLYRRYGSERI</sequence>
<evidence type="ECO:0000259" key="10">
    <source>
        <dbReference type="PROSITE" id="PS51194"/>
    </source>
</evidence>
<dbReference type="InterPro" id="IPR045628">
    <property type="entry name" value="Lhr_WH_dom"/>
</dbReference>
<protein>
    <recommendedName>
        <fullName evidence="13">ATP-dependent helicase lhr</fullName>
    </recommendedName>
</protein>
<dbReference type="PANTHER" id="PTHR47962">
    <property type="entry name" value="ATP-DEPENDENT HELICASE LHR-RELATED-RELATED"/>
    <property type="match status" value="1"/>
</dbReference>
<name>A0A410FTH1_BIPS1</name>
<dbReference type="Gene3D" id="3.40.50.300">
    <property type="entry name" value="P-loop containing nucleotide triphosphate hydrolases"/>
    <property type="match status" value="2"/>
</dbReference>
<keyword evidence="1" id="KW-0547">Nucleotide-binding</keyword>
<proteinExistence type="predicted"/>
<feature type="domain" description="Helicase ATP-binding" evidence="9">
    <location>
        <begin position="38"/>
        <end position="231"/>
    </location>
</feature>
<keyword evidence="3" id="KW-0378">Hydrolase</keyword>
<feature type="domain" description="Helicase C-terminal" evidence="10">
    <location>
        <begin position="275"/>
        <end position="424"/>
    </location>
</feature>
<dbReference type="InterPro" id="IPR052511">
    <property type="entry name" value="ATP-dep_Helicase"/>
</dbReference>
<evidence type="ECO:0000256" key="5">
    <source>
        <dbReference type="ARBA" id="ARBA00022840"/>
    </source>
</evidence>
<evidence type="ECO:0000256" key="8">
    <source>
        <dbReference type="ARBA" id="ARBA00023235"/>
    </source>
</evidence>
<dbReference type="GO" id="GO:0003677">
    <property type="term" value="F:DNA binding"/>
    <property type="evidence" value="ECO:0007669"/>
    <property type="project" value="UniProtKB-KW"/>
</dbReference>
<dbReference type="Pfam" id="PF08494">
    <property type="entry name" value="DEAD_assoc"/>
    <property type="match status" value="1"/>
</dbReference>
<dbReference type="Proteomes" id="UP000287233">
    <property type="component" value="Chromosome"/>
</dbReference>
<keyword evidence="4" id="KW-0347">Helicase</keyword>
<evidence type="ECO:0000256" key="2">
    <source>
        <dbReference type="ARBA" id="ARBA00022763"/>
    </source>
</evidence>
<dbReference type="InterPro" id="IPR014001">
    <property type="entry name" value="Helicase_ATP-bd"/>
</dbReference>
<dbReference type="InterPro" id="IPR055367">
    <property type="entry name" value="WH4_Lhr"/>
</dbReference>
<dbReference type="InterPro" id="IPR027417">
    <property type="entry name" value="P-loop_NTPase"/>
</dbReference>
<dbReference type="GO" id="GO:0004386">
    <property type="term" value="F:helicase activity"/>
    <property type="evidence" value="ECO:0007669"/>
    <property type="project" value="UniProtKB-KW"/>
</dbReference>
<dbReference type="GO" id="GO:0006281">
    <property type="term" value="P:DNA repair"/>
    <property type="evidence" value="ECO:0007669"/>
    <property type="project" value="UniProtKB-KW"/>
</dbReference>
<organism evidence="11 12">
    <name type="scientific">Bipolaricaulis sibiricus</name>
    <dbReference type="NCBI Taxonomy" id="2501609"/>
    <lineage>
        <taxon>Bacteria</taxon>
        <taxon>Candidatus Bipolaricaulota</taxon>
        <taxon>Candidatus Bipolaricaulia</taxon>
        <taxon>Candidatus Bipolaricaulales</taxon>
        <taxon>Candidatus Bipolaricaulaceae</taxon>
        <taxon>Candidatus Bipolaricaulis</taxon>
    </lineage>
</organism>
<dbReference type="InterPro" id="IPR013701">
    <property type="entry name" value="Lhr-like_DEAD/DEAH_assoc"/>
</dbReference>
<keyword evidence="2" id="KW-0227">DNA damage</keyword>
<dbReference type="GO" id="GO:0016887">
    <property type="term" value="F:ATP hydrolysis activity"/>
    <property type="evidence" value="ECO:0007669"/>
    <property type="project" value="TreeGrafter"/>
</dbReference>
<dbReference type="PROSITE" id="PS51194">
    <property type="entry name" value="HELICASE_CTER"/>
    <property type="match status" value="1"/>
</dbReference>
<evidence type="ECO:0000256" key="6">
    <source>
        <dbReference type="ARBA" id="ARBA00023125"/>
    </source>
</evidence>
<dbReference type="InterPro" id="IPR001650">
    <property type="entry name" value="Helicase_C-like"/>
</dbReference>
<evidence type="ECO:0000256" key="7">
    <source>
        <dbReference type="ARBA" id="ARBA00023204"/>
    </source>
</evidence>
<dbReference type="Pfam" id="PF00270">
    <property type="entry name" value="DEAD"/>
    <property type="match status" value="1"/>
</dbReference>
<keyword evidence="7" id="KW-0234">DNA repair</keyword>
<dbReference type="InterPro" id="IPR055368">
    <property type="entry name" value="WH3_Lhr"/>
</dbReference>
<evidence type="ECO:0000256" key="3">
    <source>
        <dbReference type="ARBA" id="ARBA00022801"/>
    </source>
</evidence>
<dbReference type="KEGG" id="bih:BIP78_0560"/>
<dbReference type="SUPFAM" id="SSF52540">
    <property type="entry name" value="P-loop containing nucleoside triphosphate hydrolases"/>
    <property type="match status" value="1"/>
</dbReference>
<dbReference type="Pfam" id="PF23235">
    <property type="entry name" value="WHD_3rd_Lhr"/>
    <property type="match status" value="1"/>
</dbReference>
<evidence type="ECO:0000259" key="9">
    <source>
        <dbReference type="PROSITE" id="PS51192"/>
    </source>
</evidence>
<reference evidence="12" key="1">
    <citation type="submission" date="2018-12" db="EMBL/GenBank/DDBJ databases">
        <title>Complete genome sequence of an uncultured bacterium of the candidate phylum Bipolaricaulota.</title>
        <authorList>
            <person name="Kadnikov V.V."/>
            <person name="Mardanov A.V."/>
            <person name="Beletsky A.V."/>
            <person name="Frank Y.A."/>
            <person name="Karnachuk O.V."/>
            <person name="Ravin N.V."/>
        </authorList>
    </citation>
    <scope>NUCLEOTIDE SEQUENCE [LARGE SCALE GENOMIC DNA]</scope>
</reference>
<evidence type="ECO:0008006" key="13">
    <source>
        <dbReference type="Google" id="ProtNLM"/>
    </source>
</evidence>
<dbReference type="SMART" id="SM00490">
    <property type="entry name" value="HELICc"/>
    <property type="match status" value="1"/>
</dbReference>
<keyword evidence="6" id="KW-0238">DNA-binding</keyword>
<dbReference type="PANTHER" id="PTHR47962:SF5">
    <property type="entry name" value="ATP-DEPENDENT HELICASE LHR-RELATED"/>
    <property type="match status" value="1"/>
</dbReference>
<evidence type="ECO:0000313" key="12">
    <source>
        <dbReference type="Proteomes" id="UP000287233"/>
    </source>
</evidence>
<dbReference type="CDD" id="cd17922">
    <property type="entry name" value="DEXHc_LHR-like"/>
    <property type="match status" value="1"/>
</dbReference>